<gene>
    <name evidence="3" type="ORF">ACFQZ8_01605</name>
</gene>
<protein>
    <recommendedName>
        <fullName evidence="5">DUF4399 domain-containing protein</fullName>
    </recommendedName>
</protein>
<dbReference type="EMBL" id="JBHTHM010000024">
    <property type="protein sequence ID" value="MFD0782624.1"/>
    <property type="molecule type" value="Genomic_DNA"/>
</dbReference>
<reference evidence="4" key="1">
    <citation type="journal article" date="2019" name="Int. J. Syst. Evol. Microbiol.">
        <title>The Global Catalogue of Microorganisms (GCM) 10K type strain sequencing project: providing services to taxonomists for standard genome sequencing and annotation.</title>
        <authorList>
            <consortium name="The Broad Institute Genomics Platform"/>
            <consortium name="The Broad Institute Genome Sequencing Center for Infectious Disease"/>
            <person name="Wu L."/>
            <person name="Ma J."/>
        </authorList>
    </citation>
    <scope>NUCLEOTIDE SEQUENCE [LARGE SCALE GENOMIC DNA]</scope>
    <source>
        <strain evidence="4">JCM 32148</strain>
    </source>
</reference>
<feature type="transmembrane region" description="Helical" evidence="2">
    <location>
        <begin position="42"/>
        <end position="64"/>
    </location>
</feature>
<evidence type="ECO:0000256" key="1">
    <source>
        <dbReference type="SAM" id="MobiDB-lite"/>
    </source>
</evidence>
<evidence type="ECO:0008006" key="5">
    <source>
        <dbReference type="Google" id="ProtNLM"/>
    </source>
</evidence>
<proteinExistence type="predicted"/>
<name>A0ABW2ZWC9_9ACTN</name>
<evidence type="ECO:0000313" key="3">
    <source>
        <dbReference type="EMBL" id="MFD0782624.1"/>
    </source>
</evidence>
<keyword evidence="2" id="KW-0812">Transmembrane</keyword>
<feature type="compositionally biased region" description="Low complexity" evidence="1">
    <location>
        <begin position="17"/>
        <end position="26"/>
    </location>
</feature>
<keyword evidence="4" id="KW-1185">Reference proteome</keyword>
<comment type="caution">
    <text evidence="3">The sequence shown here is derived from an EMBL/GenBank/DDBJ whole genome shotgun (WGS) entry which is preliminary data.</text>
</comment>
<sequence length="247" mass="25795">MSKSAWEIMTMPSQSKSRSASAAAAREAVERARRRERRQHRLFWGIGGGLVAVLLVAVGLAVALNHPAHGDAVTATIPATPAATAEGRTDQPPWPTPADATNRVQAAGLPMLGTEGTIEHIHAHLDVIVDGKPVTVPAQIGIDGASGQISPLHTHDTTGVLHVESPVKADFSLGQFFTEWQVALSENQVGGLTAGDGKVLHAYVNGKPYSGNPAGIILHAHDEIALVYGTPAQQADPPSSYAFPAGE</sequence>
<organism evidence="3 4">
    <name type="scientific">Micromonospora azadirachtae</name>
    <dbReference type="NCBI Taxonomy" id="1970735"/>
    <lineage>
        <taxon>Bacteria</taxon>
        <taxon>Bacillati</taxon>
        <taxon>Actinomycetota</taxon>
        <taxon>Actinomycetes</taxon>
        <taxon>Micromonosporales</taxon>
        <taxon>Micromonosporaceae</taxon>
        <taxon>Micromonospora</taxon>
    </lineage>
</organism>
<keyword evidence="2" id="KW-1133">Transmembrane helix</keyword>
<evidence type="ECO:0000313" key="4">
    <source>
        <dbReference type="Proteomes" id="UP001597053"/>
    </source>
</evidence>
<keyword evidence="2" id="KW-0472">Membrane</keyword>
<dbReference type="Proteomes" id="UP001597053">
    <property type="component" value="Unassembled WGS sequence"/>
</dbReference>
<evidence type="ECO:0000256" key="2">
    <source>
        <dbReference type="SAM" id="Phobius"/>
    </source>
</evidence>
<feature type="region of interest" description="Disordered" evidence="1">
    <location>
        <begin position="1"/>
        <end position="32"/>
    </location>
</feature>
<accession>A0ABW2ZWC9</accession>